<protein>
    <submittedName>
        <fullName evidence="1">Unannotated protein</fullName>
    </submittedName>
</protein>
<dbReference type="AlphaFoldDB" id="A0A6J7NW24"/>
<sequence length="97" mass="11333">MAMNLRAKLSRDDKFESLRLDRRVRLNILGVLTWVATPEDVVLSKLRWRLESRSETQWRDCIEIAAAQNLDTDYMRLWAQQIGITSDLEELLAATKN</sequence>
<name>A0A6J7NW24_9ZZZZ</name>
<dbReference type="EMBL" id="CAFBOV010000104">
    <property type="protein sequence ID" value="CAB4997680.1"/>
    <property type="molecule type" value="Genomic_DNA"/>
</dbReference>
<accession>A0A6J7NW24</accession>
<proteinExistence type="predicted"/>
<gene>
    <name evidence="1" type="ORF">UFOPK4020_00637</name>
</gene>
<evidence type="ECO:0000313" key="1">
    <source>
        <dbReference type="EMBL" id="CAB4997680.1"/>
    </source>
</evidence>
<reference evidence="1" key="1">
    <citation type="submission" date="2020-05" db="EMBL/GenBank/DDBJ databases">
        <authorList>
            <person name="Chiriac C."/>
            <person name="Salcher M."/>
            <person name="Ghai R."/>
            <person name="Kavagutti S V."/>
        </authorList>
    </citation>
    <scope>NUCLEOTIDE SEQUENCE</scope>
</reference>
<organism evidence="1">
    <name type="scientific">freshwater metagenome</name>
    <dbReference type="NCBI Taxonomy" id="449393"/>
    <lineage>
        <taxon>unclassified sequences</taxon>
        <taxon>metagenomes</taxon>
        <taxon>ecological metagenomes</taxon>
    </lineage>
</organism>